<evidence type="ECO:0000256" key="1">
    <source>
        <dbReference type="SAM" id="MobiDB-lite"/>
    </source>
</evidence>
<keyword evidence="2" id="KW-1133">Transmembrane helix</keyword>
<protein>
    <submittedName>
        <fullName evidence="4">Transmembrane protein</fullName>
    </submittedName>
</protein>
<reference evidence="4" key="2">
    <citation type="submission" date="2020-10" db="UniProtKB">
        <authorList>
            <consortium name="WormBaseParasite"/>
        </authorList>
    </citation>
    <scope>IDENTIFICATION</scope>
</reference>
<feature type="compositionally biased region" description="Basic residues" evidence="1">
    <location>
        <begin position="7"/>
        <end position="16"/>
    </location>
</feature>
<sequence length="171" mass="19491">MVTDASRRKRRRKGRGQKPLAQDSEASWIWRTSYGLASSWRRRLKPYGRVLTQKDMPWSVRILTREPISTTKTTEMPTTMEYLDDGTMTTLNHAFLRDKWWLIVNIGTAFVVVSSVMSAFLIYKSFRLRALSNSNDVSTTMDLQTTEVSNANGVVITSEDPANRPPAMPES</sequence>
<proteinExistence type="predicted"/>
<keyword evidence="3" id="KW-1185">Reference proteome</keyword>
<name>A0A7E4VUB7_PANRE</name>
<evidence type="ECO:0000313" key="3">
    <source>
        <dbReference type="Proteomes" id="UP000492821"/>
    </source>
</evidence>
<reference evidence="3" key="1">
    <citation type="journal article" date="2013" name="Genetics">
        <title>The draft genome and transcriptome of Panagrellus redivivus are shaped by the harsh demands of a free-living lifestyle.</title>
        <authorList>
            <person name="Srinivasan J."/>
            <person name="Dillman A.R."/>
            <person name="Macchietto M.G."/>
            <person name="Heikkinen L."/>
            <person name="Lakso M."/>
            <person name="Fracchia K.M."/>
            <person name="Antoshechkin I."/>
            <person name="Mortazavi A."/>
            <person name="Wong G."/>
            <person name="Sternberg P.W."/>
        </authorList>
    </citation>
    <scope>NUCLEOTIDE SEQUENCE [LARGE SCALE GENOMIC DNA]</scope>
    <source>
        <strain evidence="3">MT8872</strain>
    </source>
</reference>
<keyword evidence="2" id="KW-0812">Transmembrane</keyword>
<feature type="region of interest" description="Disordered" evidence="1">
    <location>
        <begin position="1"/>
        <end position="20"/>
    </location>
</feature>
<evidence type="ECO:0000256" key="2">
    <source>
        <dbReference type="SAM" id="Phobius"/>
    </source>
</evidence>
<feature type="transmembrane region" description="Helical" evidence="2">
    <location>
        <begin position="100"/>
        <end position="123"/>
    </location>
</feature>
<evidence type="ECO:0000313" key="4">
    <source>
        <dbReference type="WBParaSite" id="Pan_g3536.t1"/>
    </source>
</evidence>
<accession>A0A7E4VUB7</accession>
<organism evidence="3 4">
    <name type="scientific">Panagrellus redivivus</name>
    <name type="common">Microworm</name>
    <dbReference type="NCBI Taxonomy" id="6233"/>
    <lineage>
        <taxon>Eukaryota</taxon>
        <taxon>Metazoa</taxon>
        <taxon>Ecdysozoa</taxon>
        <taxon>Nematoda</taxon>
        <taxon>Chromadorea</taxon>
        <taxon>Rhabditida</taxon>
        <taxon>Tylenchina</taxon>
        <taxon>Panagrolaimomorpha</taxon>
        <taxon>Panagrolaimoidea</taxon>
        <taxon>Panagrolaimidae</taxon>
        <taxon>Panagrellus</taxon>
    </lineage>
</organism>
<keyword evidence="2" id="KW-0472">Membrane</keyword>
<dbReference type="WBParaSite" id="Pan_g3536.t1">
    <property type="protein sequence ID" value="Pan_g3536.t1"/>
    <property type="gene ID" value="Pan_g3536"/>
</dbReference>
<dbReference type="Proteomes" id="UP000492821">
    <property type="component" value="Unassembled WGS sequence"/>
</dbReference>
<dbReference type="AlphaFoldDB" id="A0A7E4VUB7"/>